<accession>A0ABV6W0P5</accession>
<feature type="compositionally biased region" description="Low complexity" evidence="1">
    <location>
        <begin position="440"/>
        <end position="450"/>
    </location>
</feature>
<evidence type="ECO:0000256" key="1">
    <source>
        <dbReference type="SAM" id="MobiDB-lite"/>
    </source>
</evidence>
<dbReference type="InterPro" id="IPR027417">
    <property type="entry name" value="P-loop_NTPase"/>
</dbReference>
<reference evidence="2 3" key="1">
    <citation type="submission" date="2024-09" db="EMBL/GenBank/DDBJ databases">
        <authorList>
            <person name="Lee S.D."/>
        </authorList>
    </citation>
    <scope>NUCLEOTIDE SEQUENCE [LARGE SCALE GENOMIC DNA]</scope>
    <source>
        <strain evidence="2 3">N8-3</strain>
    </source>
</reference>
<dbReference type="Gene3D" id="3.40.50.300">
    <property type="entry name" value="P-loop containing nucleotide triphosphate hydrolases"/>
    <property type="match status" value="1"/>
</dbReference>
<evidence type="ECO:0008006" key="4">
    <source>
        <dbReference type="Google" id="ProtNLM"/>
    </source>
</evidence>
<dbReference type="EMBL" id="JBHFAB010000019">
    <property type="protein sequence ID" value="MFC1419570.1"/>
    <property type="molecule type" value="Genomic_DNA"/>
</dbReference>
<dbReference type="RefSeq" id="WP_380539097.1">
    <property type="nucleotide sequence ID" value="NZ_JBHFAB010000019.1"/>
</dbReference>
<feature type="compositionally biased region" description="Low complexity" evidence="1">
    <location>
        <begin position="273"/>
        <end position="290"/>
    </location>
</feature>
<feature type="compositionally biased region" description="Pro residues" evidence="1">
    <location>
        <begin position="307"/>
        <end position="316"/>
    </location>
</feature>
<proteinExistence type="predicted"/>
<dbReference type="SUPFAM" id="SSF52540">
    <property type="entry name" value="P-loop containing nucleoside triphosphate hydrolases"/>
    <property type="match status" value="1"/>
</dbReference>
<feature type="region of interest" description="Disordered" evidence="1">
    <location>
        <begin position="261"/>
        <end position="480"/>
    </location>
</feature>
<feature type="compositionally biased region" description="Pro residues" evidence="1">
    <location>
        <begin position="388"/>
        <end position="405"/>
    </location>
</feature>
<evidence type="ECO:0000313" key="2">
    <source>
        <dbReference type="EMBL" id="MFC1419570.1"/>
    </source>
</evidence>
<keyword evidence="3" id="KW-1185">Reference proteome</keyword>
<sequence>MPVVTISGGTGAPGATTTALGLLLAWPLGEGRRVVLLECDPDGGAVLAGALEGRVVAQYGLRHLAVADRRGRLAETLWEQLVDISPDGNGGRLLLPGLTDPAQAAGLAYTWEPLVTACQDLDRAGCDVLIDLGRSGAHGPSAVLARRADAVLVTVRSTLRGLSAAKPRVAALAADLDAEGTGADAIGVVLVQEGPYAPAEVGRALGAPVVGLLPYEPRSARVLSDGGNSADRRLLRSGLMRAVRSTADEILVLTSRRRARYGVVPQTPPHPQPTMTAGRPSPSSPSSQQPQPHPRAPQPGQYERPAPQQPGMPQPGPYQQRPAPQPDHYQQRPTPQPGPYQRSASQPGAAQSGQGPYQGPVSPPAAAQPGPYRRPAPEHGGHPRSRFVPPPPPVPQPGTPQPSVPQQPQHAQQPQQPQPSQPRSAAAQQPVPPVSGGGQPQQAPLAGYAPRQPVPPAFDPASPDGPDGPNGPGQEVARVF</sequence>
<comment type="caution">
    <text evidence="2">The sequence shown here is derived from an EMBL/GenBank/DDBJ whole genome shotgun (WGS) entry which is preliminary data.</text>
</comment>
<dbReference type="Proteomes" id="UP001592531">
    <property type="component" value="Unassembled WGS sequence"/>
</dbReference>
<feature type="compositionally biased region" description="Low complexity" evidence="1">
    <location>
        <begin position="406"/>
        <end position="415"/>
    </location>
</feature>
<organism evidence="2 3">
    <name type="scientific">Streptacidiphilus cavernicola</name>
    <dbReference type="NCBI Taxonomy" id="3342716"/>
    <lineage>
        <taxon>Bacteria</taxon>
        <taxon>Bacillati</taxon>
        <taxon>Actinomycetota</taxon>
        <taxon>Actinomycetes</taxon>
        <taxon>Kitasatosporales</taxon>
        <taxon>Streptomycetaceae</taxon>
        <taxon>Streptacidiphilus</taxon>
    </lineage>
</organism>
<evidence type="ECO:0000313" key="3">
    <source>
        <dbReference type="Proteomes" id="UP001592531"/>
    </source>
</evidence>
<name>A0ABV6W0P5_9ACTN</name>
<feature type="compositionally biased region" description="Polar residues" evidence="1">
    <location>
        <begin position="342"/>
        <end position="355"/>
    </location>
</feature>
<gene>
    <name evidence="2" type="ORF">ACEZDE_23470</name>
</gene>
<protein>
    <recommendedName>
        <fullName evidence="4">CobQ/CobB/MinD/ParA nucleotide binding domain-containing protein</fullName>
    </recommendedName>
</protein>